<evidence type="ECO:0000256" key="1">
    <source>
        <dbReference type="ARBA" id="ARBA00009437"/>
    </source>
</evidence>
<keyword evidence="2" id="KW-0805">Transcription regulation</keyword>
<gene>
    <name evidence="6" type="ORF">AFA_05480</name>
</gene>
<dbReference type="InterPro" id="IPR000847">
    <property type="entry name" value="LysR_HTH_N"/>
</dbReference>
<evidence type="ECO:0000256" key="2">
    <source>
        <dbReference type="ARBA" id="ARBA00023015"/>
    </source>
</evidence>
<dbReference type="InterPro" id="IPR036388">
    <property type="entry name" value="WH-like_DNA-bd_sf"/>
</dbReference>
<dbReference type="EMBL" id="CP021641">
    <property type="protein sequence ID" value="ASR88944.1"/>
    <property type="molecule type" value="Genomic_DNA"/>
</dbReference>
<dbReference type="FunFam" id="1.10.10.10:FF:000001">
    <property type="entry name" value="LysR family transcriptional regulator"/>
    <property type="match status" value="1"/>
</dbReference>
<organism evidence="6 7">
    <name type="scientific">Alcaligenes faecalis</name>
    <dbReference type="NCBI Taxonomy" id="511"/>
    <lineage>
        <taxon>Bacteria</taxon>
        <taxon>Pseudomonadati</taxon>
        <taxon>Pseudomonadota</taxon>
        <taxon>Betaproteobacteria</taxon>
        <taxon>Burkholderiales</taxon>
        <taxon>Alcaligenaceae</taxon>
        <taxon>Alcaligenes</taxon>
    </lineage>
</organism>
<dbReference type="Gene3D" id="3.40.190.290">
    <property type="match status" value="1"/>
</dbReference>
<dbReference type="KEGG" id="afq:AFA_05480"/>
<dbReference type="Proteomes" id="UP000214561">
    <property type="component" value="Chromosome"/>
</dbReference>
<accession>A0AB33CS43</accession>
<evidence type="ECO:0000259" key="5">
    <source>
        <dbReference type="PROSITE" id="PS50931"/>
    </source>
</evidence>
<dbReference type="Pfam" id="PF00126">
    <property type="entry name" value="HTH_1"/>
    <property type="match status" value="1"/>
</dbReference>
<dbReference type="SUPFAM" id="SSF46785">
    <property type="entry name" value="Winged helix' DNA-binding domain"/>
    <property type="match status" value="1"/>
</dbReference>
<protein>
    <recommendedName>
        <fullName evidence="5">HTH lysR-type domain-containing protein</fullName>
    </recommendedName>
</protein>
<dbReference type="CDD" id="cd05466">
    <property type="entry name" value="PBP2_LTTR_substrate"/>
    <property type="match status" value="1"/>
</dbReference>
<dbReference type="GeneID" id="96868263"/>
<dbReference type="PRINTS" id="PR00039">
    <property type="entry name" value="HTHLYSR"/>
</dbReference>
<dbReference type="PANTHER" id="PTHR30126:SF94">
    <property type="entry name" value="LYSR FAMILY TRANSCRIPTIONAL REGULATOR"/>
    <property type="match status" value="1"/>
</dbReference>
<proteinExistence type="inferred from homology"/>
<dbReference type="InterPro" id="IPR005119">
    <property type="entry name" value="LysR_subst-bd"/>
</dbReference>
<feature type="domain" description="HTH lysR-type" evidence="5">
    <location>
        <begin position="6"/>
        <end position="63"/>
    </location>
</feature>
<sequence length="310" mass="34626">MEKIGFELRQIQALVAVGKTRSFSAAAQQLQLSQAAVSQNIAKLEESYGVLLVQRQNRPVRLTQAGKKLLELGQSWLLQAVHMQNFLQFSHSSQVKHLRIGIIDSITSVLAPFIVENFSDRAQTLHVQSGVISSLDSSFNAGELDLLVSTHVASGTPACRASLLVQDPYVLIAPSIHARLTFNEMVQQLSYIGYDRRSQIGRRIESIFQKHDITVNNTLYVDSFDTLSKLVASGVGWGLISAFSLQGITALSPHLIVRNVFDGRYSRNIYLLSNSALAQDFVEHTRVMFQEFLKETVRRGIQQHFPLITF</sequence>
<keyword evidence="3" id="KW-0238">DNA-binding</keyword>
<evidence type="ECO:0000313" key="7">
    <source>
        <dbReference type="Proteomes" id="UP000214561"/>
    </source>
</evidence>
<comment type="similarity">
    <text evidence="1">Belongs to the LysR transcriptional regulatory family.</text>
</comment>
<keyword evidence="4" id="KW-0804">Transcription</keyword>
<dbReference type="Gene3D" id="1.10.10.10">
    <property type="entry name" value="Winged helix-like DNA-binding domain superfamily/Winged helix DNA-binding domain"/>
    <property type="match status" value="1"/>
</dbReference>
<dbReference type="GO" id="GO:0000976">
    <property type="term" value="F:transcription cis-regulatory region binding"/>
    <property type="evidence" value="ECO:0007669"/>
    <property type="project" value="TreeGrafter"/>
</dbReference>
<evidence type="ECO:0000313" key="6">
    <source>
        <dbReference type="EMBL" id="ASR88944.1"/>
    </source>
</evidence>
<reference evidence="6 7" key="1">
    <citation type="submission" date="2017-05" db="EMBL/GenBank/DDBJ databases">
        <authorList>
            <person name="Qiu J.G."/>
            <person name="He J."/>
        </authorList>
    </citation>
    <scope>NUCLEOTIDE SEQUENCE [LARGE SCALE GENOMIC DNA]</scope>
    <source>
        <strain evidence="6 7">JQ135</strain>
    </source>
</reference>
<dbReference type="PROSITE" id="PS50931">
    <property type="entry name" value="HTH_LYSR"/>
    <property type="match status" value="1"/>
</dbReference>
<evidence type="ECO:0000256" key="4">
    <source>
        <dbReference type="ARBA" id="ARBA00023163"/>
    </source>
</evidence>
<dbReference type="SUPFAM" id="SSF53850">
    <property type="entry name" value="Periplasmic binding protein-like II"/>
    <property type="match status" value="1"/>
</dbReference>
<dbReference type="InterPro" id="IPR036390">
    <property type="entry name" value="WH_DNA-bd_sf"/>
</dbReference>
<dbReference type="RefSeq" id="WP_094196050.1">
    <property type="nucleotide sequence ID" value="NZ_CP021641.1"/>
</dbReference>
<dbReference type="PANTHER" id="PTHR30126">
    <property type="entry name" value="HTH-TYPE TRANSCRIPTIONAL REGULATOR"/>
    <property type="match status" value="1"/>
</dbReference>
<evidence type="ECO:0000256" key="3">
    <source>
        <dbReference type="ARBA" id="ARBA00023125"/>
    </source>
</evidence>
<name>A0AB33CS43_ALCFA</name>
<dbReference type="GO" id="GO:0003700">
    <property type="term" value="F:DNA-binding transcription factor activity"/>
    <property type="evidence" value="ECO:0007669"/>
    <property type="project" value="InterPro"/>
</dbReference>
<dbReference type="Pfam" id="PF03466">
    <property type="entry name" value="LysR_substrate"/>
    <property type="match status" value="1"/>
</dbReference>
<dbReference type="AlphaFoldDB" id="A0AB33CS43"/>